<dbReference type="PANTHER" id="PTHR30083">
    <property type="entry name" value="TRANSCRIPTIONAL REGULATOR-RELATED"/>
    <property type="match status" value="1"/>
</dbReference>
<proteinExistence type="predicted"/>
<name>A0A0F9IWT3_9ZZZZ</name>
<evidence type="ECO:0000313" key="1">
    <source>
        <dbReference type="EMBL" id="KKL98180.1"/>
    </source>
</evidence>
<dbReference type="GO" id="GO:0071453">
    <property type="term" value="P:cellular response to oxygen levels"/>
    <property type="evidence" value="ECO:0007669"/>
    <property type="project" value="TreeGrafter"/>
</dbReference>
<dbReference type="PANTHER" id="PTHR30083:SF0">
    <property type="entry name" value="3'-PHOSPHOADENOSINE 5'-PHOSPHOSULFATE SULFOTRANSFERASE (PAPS REDUCTASE)_FAD SYNTHETASE"/>
    <property type="match status" value="1"/>
</dbReference>
<comment type="caution">
    <text evidence="1">The sequence shown here is derived from an EMBL/GenBank/DDBJ whole genome shotgun (WGS) entry which is preliminary data.</text>
</comment>
<dbReference type="AlphaFoldDB" id="A0A0F9IWT3"/>
<dbReference type="SUPFAM" id="SSF52402">
    <property type="entry name" value="Adenine nucleotide alpha hydrolases-like"/>
    <property type="match status" value="1"/>
</dbReference>
<accession>A0A0F9IWT3</accession>
<reference evidence="1" key="1">
    <citation type="journal article" date="2015" name="Nature">
        <title>Complex archaea that bridge the gap between prokaryotes and eukaryotes.</title>
        <authorList>
            <person name="Spang A."/>
            <person name="Saw J.H."/>
            <person name="Jorgensen S.L."/>
            <person name="Zaremba-Niedzwiedzka K."/>
            <person name="Martijn J."/>
            <person name="Lind A.E."/>
            <person name="van Eijk R."/>
            <person name="Schleper C."/>
            <person name="Guy L."/>
            <person name="Ettema T.J."/>
        </authorList>
    </citation>
    <scope>NUCLEOTIDE SEQUENCE</scope>
</reference>
<organism evidence="1">
    <name type="scientific">marine sediment metagenome</name>
    <dbReference type="NCBI Taxonomy" id="412755"/>
    <lineage>
        <taxon>unclassified sequences</taxon>
        <taxon>metagenomes</taxon>
        <taxon>ecological metagenomes</taxon>
    </lineage>
</organism>
<gene>
    <name evidence="1" type="ORF">LCGC14_1826980</name>
</gene>
<dbReference type="InterPro" id="IPR014729">
    <property type="entry name" value="Rossmann-like_a/b/a_fold"/>
</dbReference>
<protein>
    <submittedName>
        <fullName evidence="1">Uncharacterized protein</fullName>
    </submittedName>
</protein>
<sequence length="380" mass="43841">MPRKKLTMNVFEAAIDRMVKVYEQGHRVVVSFSGGKDSGASLEVCILAAQATNRLPVDVICRDEEIMYPGTYEYVLRTAQRPEVNMHWIYACQPIINIFNRKAPYFWVFDPKLPPEQWVRQPPDIAYRVEEQNIEHMTIPKRFPVAKGKELFAVIGLRVSESRGRLYGLFSSKGYLTQPNKYGTRGCRPIYDWGDGDIWKAHNDMKWDYNDAYNTMHRLGVKRASLRIAPPTMNAASVDHLWVASTAWPQWFDRVCQRCPGVRTAAQFGKRSVLPERRLDETWEAAFHRLCIEESPDWIKERSTNLRDKILRGHRHHAATPFPDVTPCYTCKSNIGSWRAMSLAMYNGDPFSMKQDYLPFVEPELFRPGAGTWGGRPSFS</sequence>
<dbReference type="EMBL" id="LAZR01017980">
    <property type="protein sequence ID" value="KKL98180.1"/>
    <property type="molecule type" value="Genomic_DNA"/>
</dbReference>
<dbReference type="Gene3D" id="3.40.50.620">
    <property type="entry name" value="HUPs"/>
    <property type="match status" value="1"/>
</dbReference>